<evidence type="ECO:0000256" key="5">
    <source>
        <dbReference type="ARBA" id="ARBA00022801"/>
    </source>
</evidence>
<dbReference type="Proteomes" id="UP000694402">
    <property type="component" value="Unassembled WGS sequence"/>
</dbReference>
<dbReference type="GO" id="GO:0005829">
    <property type="term" value="C:cytosol"/>
    <property type="evidence" value="ECO:0007669"/>
    <property type="project" value="TreeGrafter"/>
</dbReference>
<evidence type="ECO:0000256" key="7">
    <source>
        <dbReference type="RuleBase" id="RU366025"/>
    </source>
</evidence>
<feature type="compositionally biased region" description="Low complexity" evidence="8">
    <location>
        <begin position="494"/>
        <end position="516"/>
    </location>
</feature>
<feature type="domain" description="USP" evidence="10">
    <location>
        <begin position="44"/>
        <end position="344"/>
    </location>
</feature>
<accession>A0A8C8HBB7</accession>
<dbReference type="CDD" id="cd02661">
    <property type="entry name" value="Peptidase_C19E"/>
    <property type="match status" value="1"/>
</dbReference>
<sequence length="634" mass="69156">LHVSIILAQLLVLTSGDGIALPQKVLFPAERLNLKWNQVNRIGSGLQNLGNTCFLNSALQCLTYTAPLSNYMLSREHSKTCHEPGFCMMCTMQNHITQVFANSGNVIKPIGVLNELKRIAKHFRFGSQEDAHEFLRYTVDAMQKSCLPGSKLDRQTQATSFIHQVFGGYLRSRVKCLNCKAVSDTFDPYLDVALEIKTAPSITKALEQFVKPEQLDGENAYKCTKCKKMVPASKRFTIHRSSNVLTISLKRFANYNGGKIAKDVRYPECLDLRPFMSQSHGEPQVYVLYAVLVHSGFSCHAGHYYCYVKASNGQWHQMNDSSVSVSDIRSVLNQQAYVLFYIRSPDLKNGGDYNHMSRPPGQSSPRPILTPRVNIGPRHTNTCFIGPQLPPHMAKVQPQHTLPSAQSSVQKQCVITVFFPPQNTFHINGNGSLRDFPSGSKPSSGSSSMGKTSYGLLSSSSSSSHSLSCPTGIPDTAKRQKLSFFIGQGKQIRPSSSSYAQPSSCSSSQTTSDMSAPRAPCINGTPSVNGNGHGASFLVPYGQESSEESDQEGGSGLENGTTKPHVNGRKGGPVPRLLALKPNGISNGQATMHHNGSGTNGSSKLSQIGHQNGHHKVNGIKHPEKVLQSTRTHI</sequence>
<reference evidence="11" key="1">
    <citation type="submission" date="2025-08" db="UniProtKB">
        <authorList>
            <consortium name="Ensembl"/>
        </authorList>
    </citation>
    <scope>IDENTIFICATION</scope>
</reference>
<keyword evidence="9" id="KW-0732">Signal</keyword>
<dbReference type="Ensembl" id="ENSOTST00005065186.2">
    <property type="protein sequence ID" value="ENSOTSP00005059893.2"/>
    <property type="gene ID" value="ENSOTSG00005078274.1"/>
</dbReference>
<evidence type="ECO:0000256" key="4">
    <source>
        <dbReference type="ARBA" id="ARBA00022786"/>
    </source>
</evidence>
<keyword evidence="3 7" id="KW-0645">Protease</keyword>
<keyword evidence="5 7" id="KW-0378">Hydrolase</keyword>
<dbReference type="InterPro" id="IPR001394">
    <property type="entry name" value="Peptidase_C19_UCH"/>
</dbReference>
<protein>
    <recommendedName>
        <fullName evidence="7">Ubiquitin carboxyl-terminal hydrolase</fullName>
        <ecNumber evidence="7">3.4.19.12</ecNumber>
    </recommendedName>
</protein>
<comment type="similarity">
    <text evidence="7">Belongs to the peptidase C19 family.</text>
</comment>
<dbReference type="PANTHER" id="PTHR24006:SF727">
    <property type="entry name" value="UBIQUITIN CARBOXYL-TERMINAL HYDROLASE 42"/>
    <property type="match status" value="1"/>
</dbReference>
<keyword evidence="12" id="KW-1185">Reference proteome</keyword>
<dbReference type="GO" id="GO:0042981">
    <property type="term" value="P:regulation of apoptotic process"/>
    <property type="evidence" value="ECO:0007669"/>
    <property type="project" value="TreeGrafter"/>
</dbReference>
<dbReference type="PANTHER" id="PTHR24006">
    <property type="entry name" value="UBIQUITIN CARBOXYL-TERMINAL HYDROLASE"/>
    <property type="match status" value="1"/>
</dbReference>
<comment type="catalytic activity">
    <reaction evidence="1 7">
        <text>Thiol-dependent hydrolysis of ester, thioester, amide, peptide and isopeptide bonds formed by the C-terminal Gly of ubiquitin (a 76-residue protein attached to proteins as an intracellular targeting signal).</text>
        <dbReference type="EC" id="3.4.19.12"/>
    </reaction>
</comment>
<dbReference type="AlphaFoldDB" id="A0A8C8HBB7"/>
<evidence type="ECO:0000313" key="11">
    <source>
        <dbReference type="Ensembl" id="ENSOTSP00005059893.2"/>
    </source>
</evidence>
<feature type="chain" id="PRO_5044255035" description="Ubiquitin carboxyl-terminal hydrolase" evidence="9">
    <location>
        <begin position="17"/>
        <end position="634"/>
    </location>
</feature>
<proteinExistence type="inferred from homology"/>
<keyword evidence="2" id="KW-0597">Phosphoprotein</keyword>
<feature type="compositionally biased region" description="Polar residues" evidence="8">
    <location>
        <begin position="590"/>
        <end position="610"/>
    </location>
</feature>
<dbReference type="InterPro" id="IPR038765">
    <property type="entry name" value="Papain-like_cys_pep_sf"/>
</dbReference>
<evidence type="ECO:0000256" key="8">
    <source>
        <dbReference type="SAM" id="MobiDB-lite"/>
    </source>
</evidence>
<dbReference type="GO" id="GO:0005634">
    <property type="term" value="C:nucleus"/>
    <property type="evidence" value="ECO:0007669"/>
    <property type="project" value="TreeGrafter"/>
</dbReference>
<gene>
    <name evidence="11" type="primary">USP42</name>
</gene>
<dbReference type="Gene3D" id="3.90.70.10">
    <property type="entry name" value="Cysteine proteinases"/>
    <property type="match status" value="1"/>
</dbReference>
<reference evidence="11" key="2">
    <citation type="submission" date="2025-09" db="UniProtKB">
        <authorList>
            <consortium name="Ensembl"/>
        </authorList>
    </citation>
    <scope>IDENTIFICATION</scope>
</reference>
<name>A0A8C8HBB7_ONCTS</name>
<dbReference type="PROSITE" id="PS00972">
    <property type="entry name" value="USP_1"/>
    <property type="match status" value="1"/>
</dbReference>
<organism evidence="11 12">
    <name type="scientific">Oncorhynchus tshawytscha</name>
    <name type="common">Chinook salmon</name>
    <name type="synonym">Salmo tshawytscha</name>
    <dbReference type="NCBI Taxonomy" id="74940"/>
    <lineage>
        <taxon>Eukaryota</taxon>
        <taxon>Metazoa</taxon>
        <taxon>Chordata</taxon>
        <taxon>Craniata</taxon>
        <taxon>Vertebrata</taxon>
        <taxon>Euteleostomi</taxon>
        <taxon>Actinopterygii</taxon>
        <taxon>Neopterygii</taxon>
        <taxon>Teleostei</taxon>
        <taxon>Protacanthopterygii</taxon>
        <taxon>Salmoniformes</taxon>
        <taxon>Salmonidae</taxon>
        <taxon>Salmoninae</taxon>
        <taxon>Oncorhynchus</taxon>
    </lineage>
</organism>
<dbReference type="InterPro" id="IPR018200">
    <property type="entry name" value="USP_CS"/>
</dbReference>
<evidence type="ECO:0000256" key="3">
    <source>
        <dbReference type="ARBA" id="ARBA00022670"/>
    </source>
</evidence>
<feature type="signal peptide" evidence="9">
    <location>
        <begin position="1"/>
        <end position="16"/>
    </location>
</feature>
<dbReference type="InterPro" id="IPR050164">
    <property type="entry name" value="Peptidase_C19"/>
</dbReference>
<keyword evidence="6 7" id="KW-0788">Thiol protease</keyword>
<feature type="region of interest" description="Disordered" evidence="8">
    <location>
        <begin position="491"/>
        <end position="573"/>
    </location>
</feature>
<feature type="region of interest" description="Disordered" evidence="8">
    <location>
        <begin position="429"/>
        <end position="473"/>
    </location>
</feature>
<feature type="region of interest" description="Disordered" evidence="8">
    <location>
        <begin position="590"/>
        <end position="618"/>
    </location>
</feature>
<evidence type="ECO:0000256" key="9">
    <source>
        <dbReference type="SAM" id="SignalP"/>
    </source>
</evidence>
<dbReference type="SUPFAM" id="SSF54001">
    <property type="entry name" value="Cysteine proteinases"/>
    <property type="match status" value="1"/>
</dbReference>
<evidence type="ECO:0000256" key="1">
    <source>
        <dbReference type="ARBA" id="ARBA00000707"/>
    </source>
</evidence>
<evidence type="ECO:0000256" key="6">
    <source>
        <dbReference type="ARBA" id="ARBA00022807"/>
    </source>
</evidence>
<dbReference type="EC" id="3.4.19.12" evidence="7"/>
<dbReference type="PROSITE" id="PS50235">
    <property type="entry name" value="USP_3"/>
    <property type="match status" value="1"/>
</dbReference>
<dbReference type="Pfam" id="PF00443">
    <property type="entry name" value="UCH"/>
    <property type="match status" value="1"/>
</dbReference>
<dbReference type="GeneTree" id="ENSGT00940000154596"/>
<dbReference type="PROSITE" id="PS00973">
    <property type="entry name" value="USP_2"/>
    <property type="match status" value="1"/>
</dbReference>
<evidence type="ECO:0000259" key="10">
    <source>
        <dbReference type="PROSITE" id="PS50235"/>
    </source>
</evidence>
<feature type="compositionally biased region" description="Low complexity" evidence="8">
    <location>
        <begin position="437"/>
        <end position="468"/>
    </location>
</feature>
<dbReference type="GO" id="GO:0006508">
    <property type="term" value="P:proteolysis"/>
    <property type="evidence" value="ECO:0007669"/>
    <property type="project" value="UniProtKB-KW"/>
</dbReference>
<dbReference type="GO" id="GO:0016579">
    <property type="term" value="P:protein deubiquitination"/>
    <property type="evidence" value="ECO:0007669"/>
    <property type="project" value="InterPro"/>
</dbReference>
<dbReference type="GO" id="GO:0004843">
    <property type="term" value="F:cysteine-type deubiquitinase activity"/>
    <property type="evidence" value="ECO:0007669"/>
    <property type="project" value="UniProtKB-UniRule"/>
</dbReference>
<keyword evidence="4 7" id="KW-0833">Ubl conjugation pathway</keyword>
<dbReference type="InterPro" id="IPR028889">
    <property type="entry name" value="USP"/>
</dbReference>
<dbReference type="FunFam" id="3.90.70.10:FF:000016">
    <property type="entry name" value="Ubiquitin carboxyl-terminal hydrolase 36"/>
    <property type="match status" value="1"/>
</dbReference>
<evidence type="ECO:0000256" key="2">
    <source>
        <dbReference type="ARBA" id="ARBA00022553"/>
    </source>
</evidence>
<evidence type="ECO:0000313" key="12">
    <source>
        <dbReference type="Proteomes" id="UP000694402"/>
    </source>
</evidence>